<proteinExistence type="predicted"/>
<gene>
    <name evidence="1" type="primary">gp_67505</name>
</gene>
<dbReference type="Proteomes" id="UP000827408">
    <property type="component" value="Segment"/>
</dbReference>
<accession>A0AAE7S2K0</accession>
<protein>
    <submittedName>
        <fullName evidence="1">Uncharacterized protein</fullName>
    </submittedName>
</protein>
<evidence type="ECO:0000313" key="1">
    <source>
        <dbReference type="EMBL" id="QWM90575.1"/>
    </source>
</evidence>
<dbReference type="KEGG" id="vg:75686997"/>
<name>A0AAE7S2K0_9CAUD</name>
<dbReference type="RefSeq" id="YP_010509515.1">
    <property type="nucleotide sequence ID" value="NC_067209.1"/>
</dbReference>
<keyword evidence="2" id="KW-1185">Reference proteome</keyword>
<reference evidence="1 2" key="1">
    <citation type="submission" date="2021-04" db="EMBL/GenBank/DDBJ databases">
        <authorList>
            <person name="Shkoporov A.N."/>
            <person name="Stockdale S.R."/>
            <person name="Guerin E."/>
            <person name="Ross R.P."/>
            <person name="Hill C."/>
        </authorList>
    </citation>
    <scope>NUCLEOTIDE SEQUENCE [LARGE SCALE GENOMIC DNA]</scope>
    <source>
        <strain evidence="2">cr61_1</strain>
    </source>
</reference>
<dbReference type="EMBL" id="MZ130491">
    <property type="protein sequence ID" value="QWM90575.1"/>
    <property type="molecule type" value="Genomic_DNA"/>
</dbReference>
<dbReference type="GeneID" id="75686997"/>
<organism evidence="1 2">
    <name type="scientific">uncultured phage cr61_1</name>
    <dbReference type="NCBI Taxonomy" id="2986417"/>
    <lineage>
        <taxon>Viruses</taxon>
        <taxon>Duplodnaviria</taxon>
        <taxon>Heunggongvirae</taxon>
        <taxon>Uroviricota</taxon>
        <taxon>Caudoviricetes</taxon>
        <taxon>Crassvirales</taxon>
        <taxon>Suoliviridae</taxon>
        <taxon>Oafivirinae</taxon>
        <taxon>Bohxovirus</taxon>
        <taxon>Bohxovirus oralis</taxon>
    </lineage>
</organism>
<sequence length="197" mass="22208">MNVNTRNSNKSDPYILYWLERPPTRNATRCCIGKWANSVMNIKKVKDFSKSKPYVVVSETKGNNPLLAGSFVNTTGDYVATFDISRVCPKFFEDEDNIDLEGAFNTFKKLVKENKDKFVCLDFSISELSGGACSRVLIVSTGREMSVRRVLSLLPRNETFTSVKANFDTAVLKGRYKYVTPELSNNNEVETDDGEEV</sequence>
<evidence type="ECO:0000313" key="2">
    <source>
        <dbReference type="Proteomes" id="UP000827408"/>
    </source>
</evidence>